<feature type="non-terminal residue" evidence="6">
    <location>
        <position position="226"/>
    </location>
</feature>
<feature type="transmembrane region" description="Helical" evidence="5">
    <location>
        <begin position="200"/>
        <end position="225"/>
    </location>
</feature>
<dbReference type="EMBL" id="BTSX01000006">
    <property type="protein sequence ID" value="GMT02736.1"/>
    <property type="molecule type" value="Genomic_DNA"/>
</dbReference>
<dbReference type="GO" id="GO:0016020">
    <property type="term" value="C:membrane"/>
    <property type="evidence" value="ECO:0007669"/>
    <property type="project" value="UniProtKB-SubCell"/>
</dbReference>
<feature type="non-terminal residue" evidence="6">
    <location>
        <position position="1"/>
    </location>
</feature>
<evidence type="ECO:0000313" key="7">
    <source>
        <dbReference type="Proteomes" id="UP001432027"/>
    </source>
</evidence>
<dbReference type="SMART" id="SM01381">
    <property type="entry name" value="7TM_GPCR_Srsx"/>
    <property type="match status" value="1"/>
</dbReference>
<evidence type="ECO:0008006" key="8">
    <source>
        <dbReference type="Google" id="ProtNLM"/>
    </source>
</evidence>
<gene>
    <name evidence="6" type="ORF">PENTCL1PPCAC_24910</name>
</gene>
<dbReference type="Proteomes" id="UP001432027">
    <property type="component" value="Unassembled WGS sequence"/>
</dbReference>
<dbReference type="PANTHER" id="PTHR23360">
    <property type="entry name" value="G-PROTEIN COUPLED RECEPTORS FAMILY 1 PROFILE DOMAIN-CONTAINING PROTEIN-RELATED"/>
    <property type="match status" value="1"/>
</dbReference>
<comment type="subcellular location">
    <subcellularLocation>
        <location evidence="1">Membrane</location>
    </subcellularLocation>
</comment>
<keyword evidence="2 5" id="KW-0812">Transmembrane</keyword>
<sequence length="226" mass="25022">SLRSPCNILIGACALFDVLHQVPLFIMIRSVSRSSVLACGCVSILQFVPEMGCAAGSFAVLSIGVDRLLSVIAPNRYQQSNARVYLTAHFFVIFSFCAFNAFLMFHFYREHPVLCQIPDAFHDGGVSWWAGAIAVVDVIAAIVYALTWSRIKSRADLLEESSVRRIFRTIILVTTFDVLGWATSQMIVAVMFALDLPEHMRLSVLCFAGIPVNLGISVKMSVYYLT</sequence>
<evidence type="ECO:0000256" key="5">
    <source>
        <dbReference type="SAM" id="Phobius"/>
    </source>
</evidence>
<evidence type="ECO:0000256" key="2">
    <source>
        <dbReference type="ARBA" id="ARBA00022692"/>
    </source>
</evidence>
<keyword evidence="3 5" id="KW-1133">Transmembrane helix</keyword>
<keyword evidence="4 5" id="KW-0472">Membrane</keyword>
<dbReference type="InterPro" id="IPR019424">
    <property type="entry name" value="7TM_GPCR_Srsx"/>
</dbReference>
<dbReference type="AlphaFoldDB" id="A0AAV5U8E7"/>
<feature type="transmembrane region" description="Helical" evidence="5">
    <location>
        <begin position="128"/>
        <end position="148"/>
    </location>
</feature>
<feature type="transmembrane region" description="Helical" evidence="5">
    <location>
        <begin position="34"/>
        <end position="63"/>
    </location>
</feature>
<dbReference type="SUPFAM" id="SSF81321">
    <property type="entry name" value="Family A G protein-coupled receptor-like"/>
    <property type="match status" value="1"/>
</dbReference>
<accession>A0AAV5U8E7</accession>
<dbReference type="InterPro" id="IPR000276">
    <property type="entry name" value="GPCR_Rhodpsn"/>
</dbReference>
<dbReference type="PANTHER" id="PTHR23360:SF5">
    <property type="entry name" value="G-PROTEIN COUPLED RECEPTORS FAMILY 1 PROFILE DOMAIN-CONTAINING PROTEIN"/>
    <property type="match status" value="1"/>
</dbReference>
<comment type="caution">
    <text evidence="6">The sequence shown here is derived from an EMBL/GenBank/DDBJ whole genome shotgun (WGS) entry which is preliminary data.</text>
</comment>
<reference evidence="6" key="1">
    <citation type="submission" date="2023-10" db="EMBL/GenBank/DDBJ databases">
        <title>Genome assembly of Pristionchus species.</title>
        <authorList>
            <person name="Yoshida K."/>
            <person name="Sommer R.J."/>
        </authorList>
    </citation>
    <scope>NUCLEOTIDE SEQUENCE</scope>
    <source>
        <strain evidence="6">RS0144</strain>
    </source>
</reference>
<dbReference type="Pfam" id="PF10320">
    <property type="entry name" value="7TM_GPCR_Srsx"/>
    <property type="match status" value="1"/>
</dbReference>
<keyword evidence="7" id="KW-1185">Reference proteome</keyword>
<name>A0AAV5U8E7_9BILA</name>
<dbReference type="Gene3D" id="1.20.1070.10">
    <property type="entry name" value="Rhodopsin 7-helix transmembrane proteins"/>
    <property type="match status" value="1"/>
</dbReference>
<dbReference type="InterPro" id="IPR047130">
    <property type="entry name" value="7TM_GPCR_Srsx_nematod"/>
</dbReference>
<evidence type="ECO:0000256" key="4">
    <source>
        <dbReference type="ARBA" id="ARBA00023136"/>
    </source>
</evidence>
<evidence type="ECO:0000313" key="6">
    <source>
        <dbReference type="EMBL" id="GMT02736.1"/>
    </source>
</evidence>
<evidence type="ECO:0000256" key="1">
    <source>
        <dbReference type="ARBA" id="ARBA00004370"/>
    </source>
</evidence>
<feature type="transmembrane region" description="Helical" evidence="5">
    <location>
        <begin position="7"/>
        <end position="28"/>
    </location>
</feature>
<protein>
    <recommendedName>
        <fullName evidence="8">G protein-coupled receptor</fullName>
    </recommendedName>
</protein>
<dbReference type="GO" id="GO:0004930">
    <property type="term" value="F:G protein-coupled receptor activity"/>
    <property type="evidence" value="ECO:0007669"/>
    <property type="project" value="InterPro"/>
</dbReference>
<proteinExistence type="predicted"/>
<feature type="transmembrane region" description="Helical" evidence="5">
    <location>
        <begin position="169"/>
        <end position="194"/>
    </location>
</feature>
<organism evidence="6 7">
    <name type="scientific">Pristionchus entomophagus</name>
    <dbReference type="NCBI Taxonomy" id="358040"/>
    <lineage>
        <taxon>Eukaryota</taxon>
        <taxon>Metazoa</taxon>
        <taxon>Ecdysozoa</taxon>
        <taxon>Nematoda</taxon>
        <taxon>Chromadorea</taxon>
        <taxon>Rhabditida</taxon>
        <taxon>Rhabditina</taxon>
        <taxon>Diplogasteromorpha</taxon>
        <taxon>Diplogasteroidea</taxon>
        <taxon>Neodiplogasteridae</taxon>
        <taxon>Pristionchus</taxon>
    </lineage>
</organism>
<feature type="transmembrane region" description="Helical" evidence="5">
    <location>
        <begin position="84"/>
        <end position="108"/>
    </location>
</feature>
<evidence type="ECO:0000256" key="3">
    <source>
        <dbReference type="ARBA" id="ARBA00022989"/>
    </source>
</evidence>